<dbReference type="EMBL" id="BMFP01000001">
    <property type="protein sequence ID" value="GGG03860.1"/>
    <property type="molecule type" value="Genomic_DNA"/>
</dbReference>
<dbReference type="Pfam" id="PF13349">
    <property type="entry name" value="DUF4097"/>
    <property type="match status" value="1"/>
</dbReference>
<reference evidence="4" key="1">
    <citation type="journal article" date="2019" name="Int. J. Syst. Evol. Microbiol.">
        <title>The Global Catalogue of Microorganisms (GCM) 10K type strain sequencing project: providing services to taxonomists for standard genome sequencing and annotation.</title>
        <authorList>
            <consortium name="The Broad Institute Genomics Platform"/>
            <consortium name="The Broad Institute Genome Sequencing Center for Infectious Disease"/>
            <person name="Wu L."/>
            <person name="Ma J."/>
        </authorList>
    </citation>
    <scope>NUCLEOTIDE SEQUENCE [LARGE SCALE GENOMIC DNA]</scope>
    <source>
        <strain evidence="4">CGMCC 1.12749</strain>
    </source>
</reference>
<feature type="domain" description="DUF4097" evidence="2">
    <location>
        <begin position="19"/>
        <end position="232"/>
    </location>
</feature>
<protein>
    <recommendedName>
        <fullName evidence="2">DUF4097 domain-containing protein</fullName>
    </recommendedName>
</protein>
<feature type="chain" id="PRO_5047438131" description="DUF4097 domain-containing protein" evidence="1">
    <location>
        <begin position="20"/>
        <end position="271"/>
    </location>
</feature>
<feature type="signal peptide" evidence="1">
    <location>
        <begin position="1"/>
        <end position="19"/>
    </location>
</feature>
<evidence type="ECO:0000313" key="4">
    <source>
        <dbReference type="Proteomes" id="UP000634043"/>
    </source>
</evidence>
<gene>
    <name evidence="3" type="ORF">GCM10011323_05840</name>
</gene>
<evidence type="ECO:0000313" key="3">
    <source>
        <dbReference type="EMBL" id="GGG03860.1"/>
    </source>
</evidence>
<keyword evidence="4" id="KW-1185">Reference proteome</keyword>
<evidence type="ECO:0000259" key="2">
    <source>
        <dbReference type="Pfam" id="PF13349"/>
    </source>
</evidence>
<keyword evidence="1" id="KW-0732">Signal</keyword>
<dbReference type="RefSeq" id="WP_188500002.1">
    <property type="nucleotide sequence ID" value="NZ_BMFP01000001.1"/>
</dbReference>
<organism evidence="3 4">
    <name type="scientific">Pontibacter amylolyticus</name>
    <dbReference type="NCBI Taxonomy" id="1424080"/>
    <lineage>
        <taxon>Bacteria</taxon>
        <taxon>Pseudomonadati</taxon>
        <taxon>Bacteroidota</taxon>
        <taxon>Cytophagia</taxon>
        <taxon>Cytophagales</taxon>
        <taxon>Hymenobacteraceae</taxon>
        <taxon>Pontibacter</taxon>
    </lineage>
</organism>
<evidence type="ECO:0000256" key="1">
    <source>
        <dbReference type="SAM" id="SignalP"/>
    </source>
</evidence>
<name>A0ABQ1VXB6_9BACT</name>
<dbReference type="Proteomes" id="UP000634043">
    <property type="component" value="Unassembled WGS sequence"/>
</dbReference>
<sequence length="271" mass="29146">MKRNILFFIFLMLSTSLFAQSTTGEEITVPLTKPNNTGSLEISLVTGSISVTGTKGKEVVIKASAGESRAKEREDAGGLKRIPNTNLGLTVTEQNNQVHVSTEAVNRKVNLEIQVPQNFSLRLATVNGGDLTVSNVNGNLELANVNGSILLENVSGNAVANTTNGNVKANILRWDGKSPMAFSTLNGNVDITLPANSKFNTKLRSDRGEVYTDFEMTREASQAQVKTGTRNEKGIYRVSTADFITGKVNGGGPEILIKNMNGNIYLRKAAK</sequence>
<comment type="caution">
    <text evidence="3">The sequence shown here is derived from an EMBL/GenBank/DDBJ whole genome shotgun (WGS) entry which is preliminary data.</text>
</comment>
<proteinExistence type="predicted"/>
<dbReference type="InterPro" id="IPR025164">
    <property type="entry name" value="Toastrack_DUF4097"/>
</dbReference>
<accession>A0ABQ1VXB6</accession>